<dbReference type="InParanoid" id="A0A212ESJ2"/>
<comment type="caution">
    <text evidence="2">The sequence shown here is derived from an EMBL/GenBank/DDBJ whole genome shotgun (WGS) entry which is preliminary data.</text>
</comment>
<protein>
    <submittedName>
        <fullName evidence="2">Uncharacterized protein</fullName>
    </submittedName>
</protein>
<accession>A0A212ESJ2</accession>
<organism evidence="2 3">
    <name type="scientific">Danaus plexippus plexippus</name>
    <dbReference type="NCBI Taxonomy" id="278856"/>
    <lineage>
        <taxon>Eukaryota</taxon>
        <taxon>Metazoa</taxon>
        <taxon>Ecdysozoa</taxon>
        <taxon>Arthropoda</taxon>
        <taxon>Hexapoda</taxon>
        <taxon>Insecta</taxon>
        <taxon>Pterygota</taxon>
        <taxon>Neoptera</taxon>
        <taxon>Endopterygota</taxon>
        <taxon>Lepidoptera</taxon>
        <taxon>Glossata</taxon>
        <taxon>Ditrysia</taxon>
        <taxon>Papilionoidea</taxon>
        <taxon>Nymphalidae</taxon>
        <taxon>Danainae</taxon>
        <taxon>Danaini</taxon>
        <taxon>Danaina</taxon>
        <taxon>Danaus</taxon>
        <taxon>Danaus</taxon>
    </lineage>
</organism>
<dbReference type="AlphaFoldDB" id="A0A212ESJ2"/>
<sequence length="242" mass="28305">MIIAYTAAVFINICYLTFADNETVYINETAINNIITSNVPVNLNEVDGEKVNNFLYGDMDLEEEPLDLSDLDPYLNKLAYETAHSKLRMVEIEVNKSRRFHDTPGYILNPYFEKKAMDLMQQSIYVTRDRLNDTRHIRRMYSRDPAYNIAILYGSLMQIRIKMDHIYGTINRFGKYTRFLWYIVLYEKCLAASIDVEFMVHKIYMLATQLKSLFQDVEYGDYGPDPNEMAMLKNITGYLPSP</sequence>
<feature type="signal peptide" evidence="1">
    <location>
        <begin position="1"/>
        <end position="19"/>
    </location>
</feature>
<gene>
    <name evidence="2" type="ORF">KGM_210380</name>
</gene>
<reference evidence="2 3" key="1">
    <citation type="journal article" date="2011" name="Cell">
        <title>The monarch butterfly genome yields insights into long-distance migration.</title>
        <authorList>
            <person name="Zhan S."/>
            <person name="Merlin C."/>
            <person name="Boore J.L."/>
            <person name="Reppert S.M."/>
        </authorList>
    </citation>
    <scope>NUCLEOTIDE SEQUENCE [LARGE SCALE GENOMIC DNA]</scope>
    <source>
        <strain evidence="2">F-2</strain>
    </source>
</reference>
<dbReference type="KEGG" id="dpl:KGM_210380"/>
<dbReference type="Proteomes" id="UP000007151">
    <property type="component" value="Unassembled WGS sequence"/>
</dbReference>
<dbReference type="eggNOG" id="ENOG502TCN7">
    <property type="taxonomic scope" value="Eukaryota"/>
</dbReference>
<feature type="chain" id="PRO_5011116816" evidence="1">
    <location>
        <begin position="20"/>
        <end position="242"/>
    </location>
</feature>
<evidence type="ECO:0000313" key="3">
    <source>
        <dbReference type="Proteomes" id="UP000007151"/>
    </source>
</evidence>
<keyword evidence="3" id="KW-1185">Reference proteome</keyword>
<evidence type="ECO:0000313" key="2">
    <source>
        <dbReference type="EMBL" id="OWR44439.1"/>
    </source>
</evidence>
<name>A0A212ESJ2_DANPL</name>
<dbReference type="EMBL" id="AGBW02012788">
    <property type="protein sequence ID" value="OWR44439.1"/>
    <property type="molecule type" value="Genomic_DNA"/>
</dbReference>
<proteinExistence type="predicted"/>
<keyword evidence="1" id="KW-0732">Signal</keyword>
<evidence type="ECO:0000256" key="1">
    <source>
        <dbReference type="SAM" id="SignalP"/>
    </source>
</evidence>